<proteinExistence type="predicted"/>
<dbReference type="Pfam" id="PF04685">
    <property type="entry name" value="DUF608"/>
    <property type="match status" value="1"/>
</dbReference>
<name>A0A367FFN5_9ACTN</name>
<dbReference type="PANTHER" id="PTHR12654:SF4">
    <property type="entry name" value="PB1 DOMAIN-CONTAINING PROTEIN"/>
    <property type="match status" value="1"/>
</dbReference>
<dbReference type="InterPro" id="IPR006775">
    <property type="entry name" value="GH116_catalytic"/>
</dbReference>
<feature type="domain" description="Glycosyl-hydrolase family 116 catalytic region" evidence="1">
    <location>
        <begin position="523"/>
        <end position="788"/>
    </location>
</feature>
<dbReference type="EMBL" id="QOIL01000012">
    <property type="protein sequence ID" value="RCG29111.1"/>
    <property type="molecule type" value="Genomic_DNA"/>
</dbReference>
<dbReference type="OrthoDB" id="9807660at2"/>
<accession>A0A367FFN5</accession>
<dbReference type="InterPro" id="IPR008928">
    <property type="entry name" value="6-hairpin_glycosidase_sf"/>
</dbReference>
<dbReference type="GO" id="GO:0008422">
    <property type="term" value="F:beta-glucosidase activity"/>
    <property type="evidence" value="ECO:0007669"/>
    <property type="project" value="TreeGrafter"/>
</dbReference>
<keyword evidence="4" id="KW-1185">Reference proteome</keyword>
<dbReference type="InterPro" id="IPR024462">
    <property type="entry name" value="GH116_N"/>
</dbReference>
<evidence type="ECO:0000259" key="1">
    <source>
        <dbReference type="Pfam" id="PF04685"/>
    </source>
</evidence>
<dbReference type="Gene3D" id="1.50.10.10">
    <property type="match status" value="1"/>
</dbReference>
<dbReference type="Proteomes" id="UP000253094">
    <property type="component" value="Unassembled WGS sequence"/>
</dbReference>
<evidence type="ECO:0008006" key="5">
    <source>
        <dbReference type="Google" id="ProtNLM"/>
    </source>
</evidence>
<comment type="caution">
    <text evidence="3">The sequence shown here is derived from an EMBL/GenBank/DDBJ whole genome shotgun (WGS) entry which is preliminary data.</text>
</comment>
<evidence type="ECO:0000313" key="4">
    <source>
        <dbReference type="Proteomes" id="UP000253094"/>
    </source>
</evidence>
<dbReference type="PANTHER" id="PTHR12654">
    <property type="entry name" value="BILE ACID BETA-GLUCOSIDASE-RELATED"/>
    <property type="match status" value="1"/>
</dbReference>
<dbReference type="SUPFAM" id="SSF48208">
    <property type="entry name" value="Six-hairpin glycosidases"/>
    <property type="match status" value="1"/>
</dbReference>
<dbReference type="GO" id="GO:0005975">
    <property type="term" value="P:carbohydrate metabolic process"/>
    <property type="evidence" value="ECO:0007669"/>
    <property type="project" value="InterPro"/>
</dbReference>
<evidence type="ECO:0000313" key="3">
    <source>
        <dbReference type="EMBL" id="RCG29111.1"/>
    </source>
</evidence>
<dbReference type="Pfam" id="PF12215">
    <property type="entry name" value="Glyco_hydr_116N"/>
    <property type="match status" value="1"/>
</dbReference>
<sequence length="853" mass="92708">MIKISSRAPGPAGPRTAVWRSFPEGKSAVRRYTGDARRAVAFPLGGFGTGHVALGGDGALRQWQLSGVANHLGFLPDSFFALRVSSTEPPGDVVRLLRSAPLPPHERPAPNVSDAEVPDADRLPPWPTVAGTEFHAAYPFAEVSYLDDELPVAVSLSAFTPFVPLDSDASALPLVRYRFTLTNTSPEFRHGWLLGTLQNAVGWDGVTPIDGTRGAGYGGNVNRLLRRPGQTGVLMDHPGLDEKDPSYGEMLLWTDGPAAALPRALGAEAMLRFVETAKLVTPIQLGDYSDAALRNAVADGVSPLRAPVGPSPAGHTWDAAVAVAFALKPGETTTIDVVHAWWFPNRYADFDRFGPPQSYGGSRFWVGNHYAGRFGGALDVLDAYLADRDRLDTASRAWADAVAGSDLPEELREVVSAQGTLVRSPTLFRTADGRAYGFEGALGASTRNWNGDVGGSCPLNCNHVFNYEQALARLFPDLGRSMRDTELSVQAPDGALPHRVVLPLYLPQFHDVMIGGPERPALDGMLGAVLKTYRSVLDGAGTDWLRGHWPALRHLMHHVTTTWDLDGDGVLRGDQPVTYDISLHGPNMFVGGLWLAALRAMRAMAVLVEPAAASAYEDRFTVARDNYDKLLWNGEYYSQPVTGEAYDFGLGCLSDQLLGQWWAHQLGLGHILPPDRVRAALAAIVRYNLRTGFTEHGYRVFADGDETGLVVCSWPHGGRPDVPLRYSDEVWTGVEYQVAAHCLHEGLTDEAMRIVRAIQERYDGTRRNPFNEIECGDHYVRAMAGWSLLDAYTGFHYDATTAHLKITHRPGRYPFVAGTAWGTITIPTDGPPTLQTLGGTLPSTLTIEVTDLS</sequence>
<organism evidence="3 4">
    <name type="scientific">Sphaerisporangium album</name>
    <dbReference type="NCBI Taxonomy" id="509200"/>
    <lineage>
        <taxon>Bacteria</taxon>
        <taxon>Bacillati</taxon>
        <taxon>Actinomycetota</taxon>
        <taxon>Actinomycetes</taxon>
        <taxon>Streptosporangiales</taxon>
        <taxon>Streptosporangiaceae</taxon>
        <taxon>Sphaerisporangium</taxon>
    </lineage>
</organism>
<gene>
    <name evidence="3" type="ORF">DQ384_22525</name>
</gene>
<dbReference type="InterPro" id="IPR052566">
    <property type="entry name" value="Non-lysos_glucosylceramidase"/>
</dbReference>
<feature type="domain" description="Glycosyl-hydrolase family 116 N-terminal" evidence="2">
    <location>
        <begin position="41"/>
        <end position="376"/>
    </location>
</feature>
<reference evidence="3 4" key="1">
    <citation type="submission" date="2018-06" db="EMBL/GenBank/DDBJ databases">
        <title>Sphaerisporangium craniellae sp. nov., isolated from a marine sponge in the South China Sea.</title>
        <authorList>
            <person name="Li L."/>
        </authorList>
    </citation>
    <scope>NUCLEOTIDE SEQUENCE [LARGE SCALE GENOMIC DNA]</scope>
    <source>
        <strain evidence="3 4">CCTCC AA 208026</strain>
    </source>
</reference>
<dbReference type="AlphaFoldDB" id="A0A367FFN5"/>
<protein>
    <recommendedName>
        <fullName evidence="5">Glucosylceramidase</fullName>
    </recommendedName>
</protein>
<dbReference type="InterPro" id="IPR012341">
    <property type="entry name" value="6hp_glycosidase-like_sf"/>
</dbReference>
<evidence type="ECO:0000259" key="2">
    <source>
        <dbReference type="Pfam" id="PF12215"/>
    </source>
</evidence>